<keyword evidence="1" id="KW-0433">Leucine-rich repeat</keyword>
<evidence type="ECO:0000256" key="3">
    <source>
        <dbReference type="SAM" id="MobiDB-lite"/>
    </source>
</evidence>
<dbReference type="GO" id="GO:0035591">
    <property type="term" value="F:signaling adaptor activity"/>
    <property type="evidence" value="ECO:0007669"/>
    <property type="project" value="TreeGrafter"/>
</dbReference>
<dbReference type="RefSeq" id="WP_078320231.1">
    <property type="nucleotide sequence ID" value="NZ_FXTS01000007.1"/>
</dbReference>
<sequence length="549" mass="62161">MSRSTRSVLFFTFFTTVLLNGCAGIQSTGKQSVSIEQIPFRDENFKACVLEQKISDPAEITELDCSLRNIQSADELFYFPNLQKLDLSLNEISWLDIRANSQLESLKLFPSNHLKAMKFSHYPQLRTLALDGRDGEIAEDALQAMPALEELTLGFEDMTKLKIHQSELRSLSLLNSKSLNKLILNTPSLEDFYSDRSQLNWLDFSSTQKLVNLEIRKTPLQKLTLDTQPDLEKLWLQEGNLTTIELGSTPKLKQLAIRHQQLKAIDLSQAPNIRELELNNNRLTALDLNGLRQLNRLNVKNNPLPDLYKALGNSSLFLYCIDANQLDYTVEVFSLDCRVGRDIEPHAFKVLSNIRSLKLRLSPGVEQLNLSHLSGLESLVIHSQKQALKKVLLPSSRYLANIDLSNNLLKSITLPTLPKLQKLNLRENNLTGFKLSAQPQLKQLRLTGNPLKHAQFAAQPNLEALFINQTAIKKLQLTNQPKLKKLVLSKGKFEKLKLDLPELKELDLRWNPNLKKEEMQISPATKMSLTPTKNEAGHYPLSPPPIASN</sequence>
<keyword evidence="2" id="KW-0677">Repeat</keyword>
<comment type="caution">
    <text evidence="4">The sequence shown here is derived from an EMBL/GenBank/DDBJ whole genome shotgun (WGS) entry which is preliminary data.</text>
</comment>
<name>A0A1T1H9G8_OCELI</name>
<dbReference type="SUPFAM" id="SSF52058">
    <property type="entry name" value="L domain-like"/>
    <property type="match status" value="2"/>
</dbReference>
<evidence type="ECO:0008006" key="6">
    <source>
        <dbReference type="Google" id="ProtNLM"/>
    </source>
</evidence>
<keyword evidence="5" id="KW-1185">Reference proteome</keyword>
<dbReference type="PANTHER" id="PTHR47566:SF1">
    <property type="entry name" value="PROTEIN NUD1"/>
    <property type="match status" value="1"/>
</dbReference>
<dbReference type="Gene3D" id="3.80.10.10">
    <property type="entry name" value="Ribonuclease Inhibitor"/>
    <property type="match status" value="2"/>
</dbReference>
<gene>
    <name evidence="4" type="ORF">BTA35_0212920</name>
</gene>
<dbReference type="STRING" id="966.BTA35_0212920"/>
<organism evidence="4 5">
    <name type="scientific">Oceanospirillum linum</name>
    <dbReference type="NCBI Taxonomy" id="966"/>
    <lineage>
        <taxon>Bacteria</taxon>
        <taxon>Pseudomonadati</taxon>
        <taxon>Pseudomonadota</taxon>
        <taxon>Gammaproteobacteria</taxon>
        <taxon>Oceanospirillales</taxon>
        <taxon>Oceanospirillaceae</taxon>
        <taxon>Oceanospirillum</taxon>
    </lineage>
</organism>
<feature type="compositionally biased region" description="Polar residues" evidence="3">
    <location>
        <begin position="522"/>
        <end position="533"/>
    </location>
</feature>
<dbReference type="InterPro" id="IPR052574">
    <property type="entry name" value="CDIRP"/>
</dbReference>
<evidence type="ECO:0000313" key="5">
    <source>
        <dbReference type="Proteomes" id="UP000190064"/>
    </source>
</evidence>
<reference evidence="4" key="1">
    <citation type="submission" date="2017-02" db="EMBL/GenBank/DDBJ databases">
        <title>Draft Genome Sequence of the Salt Water Bacterium Oceanospirillum linum ATCC 11336.</title>
        <authorList>
            <person name="Trachtenberg A.M."/>
            <person name="Carney J.G."/>
            <person name="Linnane J.D."/>
            <person name="Rheaume B.A."/>
            <person name="Pitts N.L."/>
            <person name="Mykles D.L."/>
            <person name="Maclea K.S."/>
        </authorList>
    </citation>
    <scope>NUCLEOTIDE SEQUENCE [LARGE SCALE GENOMIC DNA]</scope>
    <source>
        <strain evidence="4">ATCC 11336</strain>
    </source>
</reference>
<dbReference type="InterPro" id="IPR032675">
    <property type="entry name" value="LRR_dom_sf"/>
</dbReference>
<dbReference type="PANTHER" id="PTHR47566">
    <property type="match status" value="1"/>
</dbReference>
<feature type="region of interest" description="Disordered" evidence="3">
    <location>
        <begin position="520"/>
        <end position="549"/>
    </location>
</feature>
<protein>
    <recommendedName>
        <fullName evidence="6">Internalin</fullName>
    </recommendedName>
</protein>
<evidence type="ECO:0000256" key="1">
    <source>
        <dbReference type="ARBA" id="ARBA00022614"/>
    </source>
</evidence>
<evidence type="ECO:0000256" key="2">
    <source>
        <dbReference type="ARBA" id="ARBA00022737"/>
    </source>
</evidence>
<proteinExistence type="predicted"/>
<evidence type="ECO:0000313" key="4">
    <source>
        <dbReference type="EMBL" id="OOV86416.1"/>
    </source>
</evidence>
<accession>A0A1T1H9G8</accession>
<dbReference type="AlphaFoldDB" id="A0A1T1H9G8"/>
<dbReference type="Proteomes" id="UP000190064">
    <property type="component" value="Unassembled WGS sequence"/>
</dbReference>
<dbReference type="EMBL" id="MTSD02000006">
    <property type="protein sequence ID" value="OOV86416.1"/>
    <property type="molecule type" value="Genomic_DNA"/>
</dbReference>